<feature type="region of interest" description="Disordered" evidence="2">
    <location>
        <begin position="117"/>
        <end position="139"/>
    </location>
</feature>
<feature type="chain" id="PRO_5038415657" evidence="3">
    <location>
        <begin position="26"/>
        <end position="186"/>
    </location>
</feature>
<dbReference type="GO" id="GO:0006801">
    <property type="term" value="P:superoxide metabolic process"/>
    <property type="evidence" value="ECO:0007669"/>
    <property type="project" value="InterPro"/>
</dbReference>
<dbReference type="Proteomes" id="UP000582974">
    <property type="component" value="Unassembled WGS sequence"/>
</dbReference>
<evidence type="ECO:0000256" key="1">
    <source>
        <dbReference type="ARBA" id="ARBA00010457"/>
    </source>
</evidence>
<feature type="signal peptide" evidence="3">
    <location>
        <begin position="1"/>
        <end position="25"/>
    </location>
</feature>
<dbReference type="InterPro" id="IPR036423">
    <property type="entry name" value="SOD-like_Cu/Zn_dom_sf"/>
</dbReference>
<reference evidence="4 5" key="1">
    <citation type="submission" date="2020-07" db="EMBL/GenBank/DDBJ databases">
        <title>Genome of Haloechinothrix sp.</title>
        <authorList>
            <person name="Tang S.-K."/>
            <person name="Yang L."/>
            <person name="Zhu W.-Y."/>
        </authorList>
    </citation>
    <scope>NUCLEOTIDE SEQUENCE [LARGE SCALE GENOMIC DNA]</scope>
    <source>
        <strain evidence="4 5">YIM 98757</strain>
    </source>
</reference>
<comment type="caution">
    <text evidence="4">The sequence shown here is derived from an EMBL/GenBank/DDBJ whole genome shotgun (WGS) entry which is preliminary data.</text>
</comment>
<name>A0A838ACX5_9PSEU</name>
<accession>A0A838ACX5</accession>
<sequence length="186" mass="18961">MTRRTGPSSRASALLALPAAALLLAGCGDPAPGSEEHSHDDGHSHSHEDGSGGTHATEVPGAEVSEAAFELLDSAPSRLDGVGGTAWLATHESGTTVSAELSGLEPGEQYMSHVHADSCTDNDGGPHFAFDPGGPEEPPNEIHLTFTADDDGVATATAESEQDARAAGAESIVVHADDERLVCADF</sequence>
<evidence type="ECO:0000313" key="4">
    <source>
        <dbReference type="EMBL" id="MBA0127122.1"/>
    </source>
</evidence>
<dbReference type="PROSITE" id="PS51257">
    <property type="entry name" value="PROKAR_LIPOPROTEIN"/>
    <property type="match status" value="1"/>
</dbReference>
<evidence type="ECO:0000313" key="5">
    <source>
        <dbReference type="Proteomes" id="UP000582974"/>
    </source>
</evidence>
<dbReference type="Gene3D" id="2.60.40.200">
    <property type="entry name" value="Superoxide dismutase, copper/zinc binding domain"/>
    <property type="match status" value="1"/>
</dbReference>
<gene>
    <name evidence="4" type="ORF">H0B56_16350</name>
</gene>
<dbReference type="AlphaFoldDB" id="A0A838ACX5"/>
<protein>
    <submittedName>
        <fullName evidence="4">Superoxide dismutase family protein</fullName>
    </submittedName>
</protein>
<evidence type="ECO:0000256" key="3">
    <source>
        <dbReference type="SAM" id="SignalP"/>
    </source>
</evidence>
<dbReference type="RefSeq" id="WP_180893959.1">
    <property type="nucleotide sequence ID" value="NZ_JACCKD010000006.1"/>
</dbReference>
<dbReference type="GO" id="GO:0046872">
    <property type="term" value="F:metal ion binding"/>
    <property type="evidence" value="ECO:0007669"/>
    <property type="project" value="InterPro"/>
</dbReference>
<dbReference type="EMBL" id="JACCKD010000006">
    <property type="protein sequence ID" value="MBA0127122.1"/>
    <property type="molecule type" value="Genomic_DNA"/>
</dbReference>
<organism evidence="4 5">
    <name type="scientific">Haloechinothrix aidingensis</name>
    <dbReference type="NCBI Taxonomy" id="2752311"/>
    <lineage>
        <taxon>Bacteria</taxon>
        <taxon>Bacillati</taxon>
        <taxon>Actinomycetota</taxon>
        <taxon>Actinomycetes</taxon>
        <taxon>Pseudonocardiales</taxon>
        <taxon>Pseudonocardiaceae</taxon>
        <taxon>Haloechinothrix</taxon>
    </lineage>
</organism>
<feature type="region of interest" description="Disordered" evidence="2">
    <location>
        <begin position="25"/>
        <end position="58"/>
    </location>
</feature>
<dbReference type="SUPFAM" id="SSF49329">
    <property type="entry name" value="Cu,Zn superoxide dismutase-like"/>
    <property type="match status" value="1"/>
</dbReference>
<evidence type="ECO:0000256" key="2">
    <source>
        <dbReference type="SAM" id="MobiDB-lite"/>
    </source>
</evidence>
<keyword evidence="3" id="KW-0732">Signal</keyword>
<feature type="compositionally biased region" description="Basic and acidic residues" evidence="2">
    <location>
        <begin position="34"/>
        <end position="50"/>
    </location>
</feature>
<proteinExistence type="inferred from homology"/>
<keyword evidence="5" id="KW-1185">Reference proteome</keyword>
<comment type="similarity">
    <text evidence="1">Belongs to the Cu-Zn superoxide dismutase family.</text>
</comment>